<dbReference type="InterPro" id="IPR002810">
    <property type="entry name" value="NfeD-like_C"/>
</dbReference>
<evidence type="ECO:0000256" key="4">
    <source>
        <dbReference type="ARBA" id="ARBA00023136"/>
    </source>
</evidence>
<evidence type="ECO:0000256" key="5">
    <source>
        <dbReference type="SAM" id="Phobius"/>
    </source>
</evidence>
<dbReference type="PANTHER" id="PTHR33507">
    <property type="entry name" value="INNER MEMBRANE PROTEIN YBBJ"/>
    <property type="match status" value="1"/>
</dbReference>
<keyword evidence="4 5" id="KW-0472">Membrane</keyword>
<dbReference type="EMBL" id="JAUOZU010000010">
    <property type="protein sequence ID" value="MDO6965292.1"/>
    <property type="molecule type" value="Genomic_DNA"/>
</dbReference>
<comment type="caution">
    <text evidence="7">The sequence shown here is derived from an EMBL/GenBank/DDBJ whole genome shotgun (WGS) entry which is preliminary data.</text>
</comment>
<dbReference type="InterPro" id="IPR052165">
    <property type="entry name" value="Membrane_assoc_protease"/>
</dbReference>
<keyword evidence="2 5" id="KW-0812">Transmembrane</keyword>
<keyword evidence="8" id="KW-1185">Reference proteome</keyword>
<sequence length="152" mass="16778">MIASLVREMGPWAWWIFGAILLAAEILVPGNVLVWIGLAALATGLLSNFLWTADWWNWEVQWLVFAGLAVVSVLIGRRWLLRHGNANEEPTLNRRTESLIGRTADLYEPIVNGRGRIRIGDTMWMVEGADAPAGTRVKVVGSSGSDLKVEAI</sequence>
<proteinExistence type="predicted"/>
<evidence type="ECO:0000259" key="6">
    <source>
        <dbReference type="Pfam" id="PF01957"/>
    </source>
</evidence>
<feature type="transmembrane region" description="Helical" evidence="5">
    <location>
        <begin position="12"/>
        <end position="42"/>
    </location>
</feature>
<dbReference type="Proteomes" id="UP001174932">
    <property type="component" value="Unassembled WGS sequence"/>
</dbReference>
<reference evidence="7" key="1">
    <citation type="journal article" date="2015" name="Int. J. Syst. Evol. Microbiol.">
        <title>Rhizobium alvei sp. nov., isolated from a freshwater river.</title>
        <authorList>
            <person name="Sheu S.Y."/>
            <person name="Huang H.W."/>
            <person name="Young C.C."/>
            <person name="Chen W.M."/>
        </authorList>
    </citation>
    <scope>NUCLEOTIDE SEQUENCE</scope>
    <source>
        <strain evidence="7">TNR-22</strain>
    </source>
</reference>
<evidence type="ECO:0000256" key="1">
    <source>
        <dbReference type="ARBA" id="ARBA00004141"/>
    </source>
</evidence>
<feature type="domain" description="NfeD-like C-terminal" evidence="6">
    <location>
        <begin position="97"/>
        <end position="150"/>
    </location>
</feature>
<comment type="subcellular location">
    <subcellularLocation>
        <location evidence="1">Membrane</location>
        <topology evidence="1">Multi-pass membrane protein</topology>
    </subcellularLocation>
</comment>
<dbReference type="RefSeq" id="WP_304377223.1">
    <property type="nucleotide sequence ID" value="NZ_JAUOZU010000010.1"/>
</dbReference>
<keyword evidence="3 5" id="KW-1133">Transmembrane helix</keyword>
<feature type="transmembrane region" description="Helical" evidence="5">
    <location>
        <begin position="62"/>
        <end position="80"/>
    </location>
</feature>
<dbReference type="Pfam" id="PF01957">
    <property type="entry name" value="NfeD"/>
    <property type="match status" value="1"/>
</dbReference>
<dbReference type="PANTHER" id="PTHR33507:SF3">
    <property type="entry name" value="INNER MEMBRANE PROTEIN YBBJ"/>
    <property type="match status" value="1"/>
</dbReference>
<protein>
    <submittedName>
        <fullName evidence="7">NfeD family protein</fullName>
    </submittedName>
</protein>
<evidence type="ECO:0000313" key="7">
    <source>
        <dbReference type="EMBL" id="MDO6965292.1"/>
    </source>
</evidence>
<accession>A0ABT8YNL8</accession>
<evidence type="ECO:0000313" key="8">
    <source>
        <dbReference type="Proteomes" id="UP001174932"/>
    </source>
</evidence>
<dbReference type="Gene3D" id="2.40.50.140">
    <property type="entry name" value="Nucleic acid-binding proteins"/>
    <property type="match status" value="1"/>
</dbReference>
<name>A0ABT8YNL8_9HYPH</name>
<organism evidence="7 8">
    <name type="scientific">Rhizobium alvei</name>
    <dbReference type="NCBI Taxonomy" id="1132659"/>
    <lineage>
        <taxon>Bacteria</taxon>
        <taxon>Pseudomonadati</taxon>
        <taxon>Pseudomonadota</taxon>
        <taxon>Alphaproteobacteria</taxon>
        <taxon>Hyphomicrobiales</taxon>
        <taxon>Rhizobiaceae</taxon>
        <taxon>Rhizobium/Agrobacterium group</taxon>
        <taxon>Rhizobium</taxon>
    </lineage>
</organism>
<evidence type="ECO:0000256" key="3">
    <source>
        <dbReference type="ARBA" id="ARBA00022989"/>
    </source>
</evidence>
<evidence type="ECO:0000256" key="2">
    <source>
        <dbReference type="ARBA" id="ARBA00022692"/>
    </source>
</evidence>
<dbReference type="InterPro" id="IPR012340">
    <property type="entry name" value="NA-bd_OB-fold"/>
</dbReference>
<gene>
    <name evidence="7" type="ORF">Q4481_15095</name>
</gene>
<reference evidence="7" key="2">
    <citation type="submission" date="2023-07" db="EMBL/GenBank/DDBJ databases">
        <authorList>
            <person name="Shen H."/>
        </authorList>
    </citation>
    <scope>NUCLEOTIDE SEQUENCE</scope>
    <source>
        <strain evidence="7">TNR-22</strain>
    </source>
</reference>